<accession>A0A133NBT2</accession>
<dbReference type="PATRIC" id="fig|1502.174.peg.761"/>
<comment type="caution">
    <text evidence="1">The sequence shown here is derived from an EMBL/GenBank/DDBJ whole genome shotgun (WGS) entry which is preliminary data.</text>
</comment>
<dbReference type="RefSeq" id="WP_060794832.1">
    <property type="nucleotide sequence ID" value="NZ_JAXAXA010000003.1"/>
</dbReference>
<evidence type="ECO:0000313" key="2">
    <source>
        <dbReference type="Proteomes" id="UP000070646"/>
    </source>
</evidence>
<sequence>MSELENSKKNKRGRKSKYTTEDLKEFIEHYIRNTKVIGQIDASKLARYVEATFGIDFDYRYFKRNKEIKEHIEELNHFYVTKRDEESKEIMLTFNPDKLMDTYRNDPMMLKHHLRGFNTRYEEISEKVKEYREQCLINKHEIQKLK</sequence>
<evidence type="ECO:0000313" key="1">
    <source>
        <dbReference type="EMBL" id="KXA13756.1"/>
    </source>
</evidence>
<name>A0A133NBT2_CLOPF</name>
<protein>
    <submittedName>
        <fullName evidence="1">Uncharacterized protein</fullName>
    </submittedName>
</protein>
<organism evidence="1 2">
    <name type="scientific">Clostridium perfringens</name>
    <dbReference type="NCBI Taxonomy" id="1502"/>
    <lineage>
        <taxon>Bacteria</taxon>
        <taxon>Bacillati</taxon>
        <taxon>Bacillota</taxon>
        <taxon>Clostridia</taxon>
        <taxon>Eubacteriales</taxon>
        <taxon>Clostridiaceae</taxon>
        <taxon>Clostridium</taxon>
    </lineage>
</organism>
<gene>
    <name evidence="1" type="ORF">HMPREF3222_00756</name>
</gene>
<reference evidence="1 2" key="1">
    <citation type="submission" date="2016-01" db="EMBL/GenBank/DDBJ databases">
        <authorList>
            <person name="Oliw E.H."/>
        </authorList>
    </citation>
    <scope>NUCLEOTIDE SEQUENCE [LARGE SCALE GENOMIC DNA]</scope>
    <source>
        <strain evidence="1 2">MJR7757A</strain>
    </source>
</reference>
<dbReference type="AlphaFoldDB" id="A0A133NBT2"/>
<dbReference type="Proteomes" id="UP000070646">
    <property type="component" value="Unassembled WGS sequence"/>
</dbReference>
<proteinExistence type="predicted"/>
<dbReference type="EMBL" id="LRPU01000026">
    <property type="protein sequence ID" value="KXA13756.1"/>
    <property type="molecule type" value="Genomic_DNA"/>
</dbReference>